<dbReference type="Pfam" id="PF13196">
    <property type="entry name" value="DUF4012"/>
    <property type="match status" value="1"/>
</dbReference>
<evidence type="ECO:0008006" key="4">
    <source>
        <dbReference type="Google" id="ProtNLM"/>
    </source>
</evidence>
<sequence>MFTTYKTRENNPKAVFVGDQTPLITDIAQYLNERDVELFSGKNLSDAFFGNYFFYIGKESDVKSFLEKAENKPPKSLLIMPIISGELQKFLENNYLNQIKILLINKNLAPTAEIVEQIIDFFFTDLNRTLDLTSLMPIDRAELKKENLAPKIATPEVEQVIKENTEEISLREKINETPGIVIESPQIQIEKDIQSLHKKQAVEKNQNNKFPVTKNKQRSFFSKIATTIFLALLVLTIIFLGEIIITFLLLSTLRTQDFKNPNLLKTKTNILKFVSSNALSQWRTMMPLWEVVKQRELGEGVESVLDISSHVSQVSDMSVDAINDLSLVWKQVLSGEQNNNLNETLSRLKTNITLIDMELAFIEAKIKSSQALIICQKQVVGLNNLCKNGQEKISTIRQFTIKAKQIFPLLPDAIGLNGPRKYMVMLQNNMELRPTGGFIGAFAIISFDAGVLKNVELSDVYSADGQLKGHIDPPLPIRTYLGQEHWYMRDANWNPDFTKTGEQLAWFLDKEINVSVDGVWAVDLTLAKSIIGVLGEINLPDFSEKITADNLFIKTHENTNQDFFPGSTQKKDFLSSLFKSMMGEITAQKNISNWDIVQVLFQSFQQKHLQIFFTNSAFEQVIKDIGWAGEMKNTDCGINCFSDYLSLIDANLGVNKTNYYVEKNIEDKIYFQKNTIQHAMTIKYKNNSPISDEKIGGIYKDYLRIYLPKDAQIVETNLNNQLLKISTDPIATKSAVLQAESGNLISVGVLIDVRPETEASLTLVYTQPLIVSNNPFTYQLSLIKQAGTQADKVSLNFNYPETWNFKPINIGQSNSGQLTLVKNGEVTYNTNLLQNQIINWEIESK</sequence>
<accession>A0A0G0RAL2</accession>
<dbReference type="Proteomes" id="UP000034531">
    <property type="component" value="Unassembled WGS sequence"/>
</dbReference>
<protein>
    <recommendedName>
        <fullName evidence="4">Tetratricopeptide TPR_2 repeat protein</fullName>
    </recommendedName>
</protein>
<comment type="caution">
    <text evidence="2">The sequence shown here is derived from an EMBL/GenBank/DDBJ whole genome shotgun (WGS) entry which is preliminary data.</text>
</comment>
<evidence type="ECO:0000313" key="2">
    <source>
        <dbReference type="EMBL" id="KKR49438.1"/>
    </source>
</evidence>
<gene>
    <name evidence="2" type="ORF">UT84_C0027G0007</name>
</gene>
<evidence type="ECO:0000256" key="1">
    <source>
        <dbReference type="SAM" id="Phobius"/>
    </source>
</evidence>
<dbReference type="InterPro" id="IPR025101">
    <property type="entry name" value="DUF4012"/>
</dbReference>
<name>A0A0G0RAL2_9BACT</name>
<feature type="transmembrane region" description="Helical" evidence="1">
    <location>
        <begin position="224"/>
        <end position="250"/>
    </location>
</feature>
<keyword evidence="1" id="KW-1133">Transmembrane helix</keyword>
<keyword evidence="1" id="KW-0472">Membrane</keyword>
<organism evidence="2 3">
    <name type="scientific">Candidatus Curtissbacteria bacterium GW2011_GWA1_40_16</name>
    <dbReference type="NCBI Taxonomy" id="1618405"/>
    <lineage>
        <taxon>Bacteria</taxon>
        <taxon>Candidatus Curtissiibacteriota</taxon>
    </lineage>
</organism>
<keyword evidence="1" id="KW-0812">Transmembrane</keyword>
<reference evidence="2 3" key="1">
    <citation type="journal article" date="2015" name="Nature">
        <title>rRNA introns, odd ribosomes, and small enigmatic genomes across a large radiation of phyla.</title>
        <authorList>
            <person name="Brown C.T."/>
            <person name="Hug L.A."/>
            <person name="Thomas B.C."/>
            <person name="Sharon I."/>
            <person name="Castelle C.J."/>
            <person name="Singh A."/>
            <person name="Wilkins M.J."/>
            <person name="Williams K.H."/>
            <person name="Banfield J.F."/>
        </authorList>
    </citation>
    <scope>NUCLEOTIDE SEQUENCE [LARGE SCALE GENOMIC DNA]</scope>
</reference>
<dbReference type="AlphaFoldDB" id="A0A0G0RAL2"/>
<proteinExistence type="predicted"/>
<dbReference type="EMBL" id="LBYI01000027">
    <property type="protein sequence ID" value="KKR49438.1"/>
    <property type="molecule type" value="Genomic_DNA"/>
</dbReference>
<evidence type="ECO:0000313" key="3">
    <source>
        <dbReference type="Proteomes" id="UP000034531"/>
    </source>
</evidence>